<reference evidence="1" key="1">
    <citation type="submission" date="2020-08" db="EMBL/GenBank/DDBJ databases">
        <title>Genome sequencing and assembly of the red palm weevil Rhynchophorus ferrugineus.</title>
        <authorList>
            <person name="Dias G.B."/>
            <person name="Bergman C.M."/>
            <person name="Manee M."/>
        </authorList>
    </citation>
    <scope>NUCLEOTIDE SEQUENCE</scope>
    <source>
        <strain evidence="1">AA-2017</strain>
        <tissue evidence="1">Whole larva</tissue>
    </source>
</reference>
<dbReference type="Proteomes" id="UP000625711">
    <property type="component" value="Unassembled WGS sequence"/>
</dbReference>
<name>A0A834HZ01_RHYFE</name>
<comment type="caution">
    <text evidence="1">The sequence shown here is derived from an EMBL/GenBank/DDBJ whole genome shotgun (WGS) entry which is preliminary data.</text>
</comment>
<evidence type="ECO:0000313" key="2">
    <source>
        <dbReference type="Proteomes" id="UP000625711"/>
    </source>
</evidence>
<sequence>MDVIDITARIITFMNALIYDGEYKLWDSRMFNFSNNPNIPAEGSLKITDPMLEFNLTSYRNVIVGPIDIRGDYDICVNEIIVPDWSFSCDYDADMVIKDEIPLYGKGQYKALLSDITMTVCYTVPADFDQLLDINLDIQFRHGPVSI</sequence>
<dbReference type="OrthoDB" id="6775273at2759"/>
<proteinExistence type="predicted"/>
<protein>
    <submittedName>
        <fullName evidence="1">Uncharacterized protein</fullName>
    </submittedName>
</protein>
<gene>
    <name evidence="1" type="ORF">GWI33_017870</name>
</gene>
<dbReference type="AlphaFoldDB" id="A0A834HZ01"/>
<evidence type="ECO:0000313" key="1">
    <source>
        <dbReference type="EMBL" id="KAF7269121.1"/>
    </source>
</evidence>
<organism evidence="1 2">
    <name type="scientific">Rhynchophorus ferrugineus</name>
    <name type="common">Red palm weevil</name>
    <name type="synonym">Curculio ferrugineus</name>
    <dbReference type="NCBI Taxonomy" id="354439"/>
    <lineage>
        <taxon>Eukaryota</taxon>
        <taxon>Metazoa</taxon>
        <taxon>Ecdysozoa</taxon>
        <taxon>Arthropoda</taxon>
        <taxon>Hexapoda</taxon>
        <taxon>Insecta</taxon>
        <taxon>Pterygota</taxon>
        <taxon>Neoptera</taxon>
        <taxon>Endopterygota</taxon>
        <taxon>Coleoptera</taxon>
        <taxon>Polyphaga</taxon>
        <taxon>Cucujiformia</taxon>
        <taxon>Curculionidae</taxon>
        <taxon>Dryophthorinae</taxon>
        <taxon>Rhynchophorus</taxon>
    </lineage>
</organism>
<accession>A0A834HZ01</accession>
<dbReference type="EMBL" id="JAACXV010014261">
    <property type="protein sequence ID" value="KAF7269121.1"/>
    <property type="molecule type" value="Genomic_DNA"/>
</dbReference>
<keyword evidence="2" id="KW-1185">Reference proteome</keyword>